<gene>
    <name evidence="8" type="ORF">M9Y10_043148</name>
</gene>
<dbReference type="PANTHER" id="PTHR23117">
    <property type="entry name" value="GUANYLATE KINASE-RELATED"/>
    <property type="match status" value="1"/>
</dbReference>
<dbReference type="InterPro" id="IPR008145">
    <property type="entry name" value="GK/Ca_channel_bsu"/>
</dbReference>
<dbReference type="Proteomes" id="UP001470230">
    <property type="component" value="Unassembled WGS sequence"/>
</dbReference>
<dbReference type="PROSITE" id="PS00856">
    <property type="entry name" value="GUANYLATE_KINASE_1"/>
    <property type="match status" value="1"/>
</dbReference>
<dbReference type="InterPro" id="IPR027417">
    <property type="entry name" value="P-loop_NTPase"/>
</dbReference>
<evidence type="ECO:0000256" key="2">
    <source>
        <dbReference type="ARBA" id="ARBA00012961"/>
    </source>
</evidence>
<dbReference type="SMART" id="SM00072">
    <property type="entry name" value="GuKc"/>
    <property type="match status" value="1"/>
</dbReference>
<dbReference type="InterPro" id="IPR017665">
    <property type="entry name" value="Guanylate_kinase"/>
</dbReference>
<dbReference type="InterPro" id="IPR020590">
    <property type="entry name" value="Guanylate_kinase_CS"/>
</dbReference>
<evidence type="ECO:0000256" key="1">
    <source>
        <dbReference type="ARBA" id="ARBA00005790"/>
    </source>
</evidence>
<name>A0ABR2K1T6_9EUKA</name>
<dbReference type="CDD" id="cd00071">
    <property type="entry name" value="GMPK"/>
    <property type="match status" value="1"/>
</dbReference>
<proteinExistence type="inferred from homology"/>
<organism evidence="8 9">
    <name type="scientific">Tritrichomonas musculus</name>
    <dbReference type="NCBI Taxonomy" id="1915356"/>
    <lineage>
        <taxon>Eukaryota</taxon>
        <taxon>Metamonada</taxon>
        <taxon>Parabasalia</taxon>
        <taxon>Tritrichomonadida</taxon>
        <taxon>Tritrichomonadidae</taxon>
        <taxon>Tritrichomonas</taxon>
    </lineage>
</organism>
<dbReference type="InterPro" id="IPR008144">
    <property type="entry name" value="Guanylate_kin-like_dom"/>
</dbReference>
<evidence type="ECO:0000256" key="3">
    <source>
        <dbReference type="ARBA" id="ARBA00022679"/>
    </source>
</evidence>
<dbReference type="PROSITE" id="PS50052">
    <property type="entry name" value="GUANYLATE_KINASE_2"/>
    <property type="match status" value="1"/>
</dbReference>
<evidence type="ECO:0000256" key="6">
    <source>
        <dbReference type="ARBA" id="ARBA00022840"/>
    </source>
</evidence>
<evidence type="ECO:0000256" key="5">
    <source>
        <dbReference type="ARBA" id="ARBA00022777"/>
    </source>
</evidence>
<evidence type="ECO:0000256" key="4">
    <source>
        <dbReference type="ARBA" id="ARBA00022741"/>
    </source>
</evidence>
<keyword evidence="5" id="KW-0418">Kinase</keyword>
<dbReference type="Pfam" id="PF00625">
    <property type="entry name" value="Guanylate_kin"/>
    <property type="match status" value="1"/>
</dbReference>
<comment type="caution">
    <text evidence="8">The sequence shown here is derived from an EMBL/GenBank/DDBJ whole genome shotgun (WGS) entry which is preliminary data.</text>
</comment>
<sequence>MSKPVVFVGPSGIGKNTIINKLREMYPDRFAYSVSHTSRSPREGEVNGVNYHFVDREKFEDMIKNNKFLEYAEVHGNYYGTSFESINEVENSGKICILDLNIDGAINVSKSHLKPFIIFLRPVSLQALERRLRQRGTESDELVQKRMRTAEEEMRRFEENKSVWDLVIVNDRLEQTLVQLSSELFKRYKLP</sequence>
<keyword evidence="6" id="KW-0067">ATP-binding</keyword>
<keyword evidence="9" id="KW-1185">Reference proteome</keyword>
<feature type="domain" description="Guanylate kinase-like" evidence="7">
    <location>
        <begin position="2"/>
        <end position="185"/>
    </location>
</feature>
<reference evidence="8 9" key="1">
    <citation type="submission" date="2024-04" db="EMBL/GenBank/DDBJ databases">
        <title>Tritrichomonas musculus Genome.</title>
        <authorList>
            <person name="Alves-Ferreira E."/>
            <person name="Grigg M."/>
            <person name="Lorenzi H."/>
            <person name="Galac M."/>
        </authorList>
    </citation>
    <scope>NUCLEOTIDE SEQUENCE [LARGE SCALE GENOMIC DNA]</scope>
    <source>
        <strain evidence="8 9">EAF2021</strain>
    </source>
</reference>
<dbReference type="NCBIfam" id="TIGR03263">
    <property type="entry name" value="guanyl_kin"/>
    <property type="match status" value="1"/>
</dbReference>
<dbReference type="EC" id="2.7.4.8" evidence="2"/>
<keyword evidence="4" id="KW-0547">Nucleotide-binding</keyword>
<evidence type="ECO:0000313" key="9">
    <source>
        <dbReference type="Proteomes" id="UP001470230"/>
    </source>
</evidence>
<accession>A0ABR2K1T6</accession>
<evidence type="ECO:0000313" key="8">
    <source>
        <dbReference type="EMBL" id="KAK8884045.1"/>
    </source>
</evidence>
<comment type="similarity">
    <text evidence="1">Belongs to the guanylate kinase family.</text>
</comment>
<protein>
    <recommendedName>
        <fullName evidence="2">guanylate kinase</fullName>
        <ecNumber evidence="2">2.7.4.8</ecNumber>
    </recommendedName>
</protein>
<dbReference type="PANTHER" id="PTHR23117:SF13">
    <property type="entry name" value="GUANYLATE KINASE"/>
    <property type="match status" value="1"/>
</dbReference>
<evidence type="ECO:0000259" key="7">
    <source>
        <dbReference type="PROSITE" id="PS50052"/>
    </source>
</evidence>
<dbReference type="SUPFAM" id="SSF52540">
    <property type="entry name" value="P-loop containing nucleoside triphosphate hydrolases"/>
    <property type="match status" value="1"/>
</dbReference>
<keyword evidence="3" id="KW-0808">Transferase</keyword>
<dbReference type="EMBL" id="JAPFFF010000008">
    <property type="protein sequence ID" value="KAK8884045.1"/>
    <property type="molecule type" value="Genomic_DNA"/>
</dbReference>
<dbReference type="Gene3D" id="3.40.50.300">
    <property type="entry name" value="P-loop containing nucleotide triphosphate hydrolases"/>
    <property type="match status" value="1"/>
</dbReference>